<proteinExistence type="predicted"/>
<evidence type="ECO:0000256" key="5">
    <source>
        <dbReference type="ARBA" id="ARBA00023136"/>
    </source>
</evidence>
<feature type="transmembrane region" description="Helical" evidence="6">
    <location>
        <begin position="131"/>
        <end position="153"/>
    </location>
</feature>
<reference evidence="8 9" key="1">
    <citation type="submission" date="2014-02" db="EMBL/GenBank/DDBJ databases">
        <title>Whole Genome Sequencing Of Bordetella Holmesii, An Emerging Opportunistic Infection Of Humans.</title>
        <authorList>
            <person name="Tettelin H."/>
            <person name="Hooven T.A."/>
            <person name="Hine E."/>
            <person name="Su Q."/>
            <person name="Huard R.C."/>
            <person name="Della-Latta P."/>
            <person name="Daugherty S.C."/>
            <person name="Agrawal S."/>
            <person name="Sengamalay N."/>
            <person name="Tallon L.J."/>
            <person name="Sadzewicz L."/>
            <person name="Whittier S."/>
            <person name="Fraser C.M."/>
            <person name="Ratner A.J."/>
        </authorList>
    </citation>
    <scope>NUCLEOTIDE SEQUENCE [LARGE SCALE GENOMIC DNA]</scope>
    <source>
        <strain evidence="8 9">1058</strain>
    </source>
</reference>
<keyword evidence="3 6" id="KW-0812">Transmembrane</keyword>
<evidence type="ECO:0000259" key="7">
    <source>
        <dbReference type="Pfam" id="PF01292"/>
    </source>
</evidence>
<feature type="transmembrane region" description="Helical" evidence="6">
    <location>
        <begin position="52"/>
        <end position="70"/>
    </location>
</feature>
<dbReference type="PANTHER" id="PTHR30485">
    <property type="entry name" value="NI/FE-HYDROGENASE 1 B-TYPE CYTOCHROME SUBUNIT"/>
    <property type="match status" value="1"/>
</dbReference>
<comment type="caution">
    <text evidence="8">The sequence shown here is derived from an EMBL/GenBank/DDBJ whole genome shotgun (WGS) entry which is preliminary data.</text>
</comment>
<keyword evidence="2" id="KW-1003">Cell membrane</keyword>
<evidence type="ECO:0000313" key="8">
    <source>
        <dbReference type="EMBL" id="EXX93326.1"/>
    </source>
</evidence>
<evidence type="ECO:0000256" key="6">
    <source>
        <dbReference type="SAM" id="Phobius"/>
    </source>
</evidence>
<evidence type="ECO:0000256" key="2">
    <source>
        <dbReference type="ARBA" id="ARBA00022475"/>
    </source>
</evidence>
<organism evidence="8 9">
    <name type="scientific">Bordetella holmesii 1058</name>
    <dbReference type="NCBI Taxonomy" id="1247648"/>
    <lineage>
        <taxon>Bacteria</taxon>
        <taxon>Pseudomonadati</taxon>
        <taxon>Pseudomonadota</taxon>
        <taxon>Betaproteobacteria</taxon>
        <taxon>Burkholderiales</taxon>
        <taxon>Alcaligenaceae</taxon>
        <taxon>Bordetella</taxon>
    </lineage>
</organism>
<dbReference type="EMBL" id="JDTF01000004">
    <property type="protein sequence ID" value="EXX93326.1"/>
    <property type="molecule type" value="Genomic_DNA"/>
</dbReference>
<dbReference type="Pfam" id="PF01292">
    <property type="entry name" value="Ni_hydr_CYTB"/>
    <property type="match status" value="1"/>
</dbReference>
<dbReference type="PANTHER" id="PTHR30485:SF2">
    <property type="entry name" value="BLL0597 PROTEIN"/>
    <property type="match status" value="1"/>
</dbReference>
<feature type="domain" description="Cytochrome b561 bacterial/Ni-hydrogenase" evidence="7">
    <location>
        <begin position="48"/>
        <end position="215"/>
    </location>
</feature>
<dbReference type="InterPro" id="IPR011577">
    <property type="entry name" value="Cyt_b561_bac/Ni-Hgenase"/>
</dbReference>
<evidence type="ECO:0000256" key="3">
    <source>
        <dbReference type="ARBA" id="ARBA00022692"/>
    </source>
</evidence>
<dbReference type="Proteomes" id="UP000023104">
    <property type="component" value="Unassembled WGS sequence"/>
</dbReference>
<dbReference type="InterPro" id="IPR016174">
    <property type="entry name" value="Di-haem_cyt_TM"/>
</dbReference>
<feature type="transmembrane region" description="Helical" evidence="6">
    <location>
        <begin position="239"/>
        <end position="259"/>
    </location>
</feature>
<evidence type="ECO:0000256" key="1">
    <source>
        <dbReference type="ARBA" id="ARBA00004651"/>
    </source>
</evidence>
<dbReference type="SUPFAM" id="SSF81342">
    <property type="entry name" value="Transmembrane di-heme cytochromes"/>
    <property type="match status" value="1"/>
</dbReference>
<sequence>MLAAQLCGLGTCIGFLEHADDLLFRKSFLHCHSFGNGLYIDFVLITGSRSRLFHWALVACVAGAFITIKLGGLYMDWHVRFGLATLGLILFRVLWGLFGSHYARFAQFVRGPAALAAYLRGRLHVAGHNPLGALSVLAMLLALGFQAVSGLFVSDDIMIQGPLNGYIDADLAATLTRLHKANEWVLIALLGLHVLAVLWHTLVRREPLIKTMITGDASEAAATRGCVPARDDAAMRLRALLIAACCAGVVLWVNSLQTLPAY</sequence>
<keyword evidence="9" id="KW-1185">Reference proteome</keyword>
<dbReference type="InterPro" id="IPR051542">
    <property type="entry name" value="Hydrogenase_cytochrome"/>
</dbReference>
<gene>
    <name evidence="8" type="ORF">D559_0713</name>
</gene>
<comment type="subcellular location">
    <subcellularLocation>
        <location evidence="1">Cell membrane</location>
        <topology evidence="1">Multi-pass membrane protein</topology>
    </subcellularLocation>
</comment>
<keyword evidence="4 6" id="KW-1133">Transmembrane helix</keyword>
<protein>
    <submittedName>
        <fullName evidence="8">Prokaryotic cytochrome b561 family protein</fullName>
    </submittedName>
</protein>
<evidence type="ECO:0000256" key="4">
    <source>
        <dbReference type="ARBA" id="ARBA00022989"/>
    </source>
</evidence>
<dbReference type="Gene3D" id="1.20.950.20">
    <property type="entry name" value="Transmembrane di-heme cytochromes, Chain C"/>
    <property type="match status" value="1"/>
</dbReference>
<feature type="transmembrane region" description="Helical" evidence="6">
    <location>
        <begin position="184"/>
        <end position="203"/>
    </location>
</feature>
<keyword evidence="5 6" id="KW-0472">Membrane</keyword>
<name>A0ABN0RVM4_9BORD</name>
<evidence type="ECO:0000313" key="9">
    <source>
        <dbReference type="Proteomes" id="UP000023104"/>
    </source>
</evidence>
<accession>A0ABN0RVM4</accession>
<feature type="transmembrane region" description="Helical" evidence="6">
    <location>
        <begin position="77"/>
        <end position="95"/>
    </location>
</feature>